<dbReference type="InterPro" id="IPR010982">
    <property type="entry name" value="Lambda_DNA-bd_dom_sf"/>
</dbReference>
<evidence type="ECO:0000313" key="3">
    <source>
        <dbReference type="EMBL" id="MFB9443151.1"/>
    </source>
</evidence>
<keyword evidence="4" id="KW-1185">Reference proteome</keyword>
<feature type="domain" description="HTH cro/C1-type" evidence="2">
    <location>
        <begin position="15"/>
        <end position="69"/>
    </location>
</feature>
<evidence type="ECO:0000259" key="2">
    <source>
        <dbReference type="PROSITE" id="PS50943"/>
    </source>
</evidence>
<dbReference type="EMBL" id="JBHMCA010000019">
    <property type="protein sequence ID" value="MFB9443151.1"/>
    <property type="molecule type" value="Genomic_DNA"/>
</dbReference>
<gene>
    <name evidence="3" type="ORF">ACFFTR_08650</name>
</gene>
<dbReference type="Proteomes" id="UP001589608">
    <property type="component" value="Unassembled WGS sequence"/>
</dbReference>
<comment type="caution">
    <text evidence="3">The sequence shown here is derived from an EMBL/GenBank/DDBJ whole genome shotgun (WGS) entry which is preliminary data.</text>
</comment>
<dbReference type="PROSITE" id="PS50943">
    <property type="entry name" value="HTH_CROC1"/>
    <property type="match status" value="1"/>
</dbReference>
<proteinExistence type="predicted"/>
<dbReference type="Gene3D" id="1.10.260.40">
    <property type="entry name" value="lambda repressor-like DNA-binding domains"/>
    <property type="match status" value="1"/>
</dbReference>
<evidence type="ECO:0000256" key="1">
    <source>
        <dbReference type="SAM" id="MobiDB-lite"/>
    </source>
</evidence>
<dbReference type="CDD" id="cd00093">
    <property type="entry name" value="HTH_XRE"/>
    <property type="match status" value="1"/>
</dbReference>
<feature type="region of interest" description="Disordered" evidence="1">
    <location>
        <begin position="271"/>
        <end position="331"/>
    </location>
</feature>
<sequence length="331" mass="35679">MEALSPAAVAFGAVLRSWRQRKQWTQQTLGAAVFFSREHVAMVERGLRKPTATFVERAETALEADGALRGAFAQLERELEHDARQRVETRRVQRRGGKIAIVAGRFRAAARRAPCSEQPESGWLAFDDLHRVLKDELGLLDADAEIASLEQRWARLAADAGDGTGWAAVASAAALGCAEAGALLQRSLPSGQARRAVAVARQFAALTADALLMLDQHRRAEEWYGLADTLEHRSAHVPIENMAPTQGASAAAVHDALHRVAAQTLRPTMRPTSMPVHRATCDGKGPSGVEPARVPEGRNGLGCSGRAPPVPPPPRFRSTVPQGAQRLTSCR</sequence>
<dbReference type="SUPFAM" id="SSF47413">
    <property type="entry name" value="lambda repressor-like DNA-binding domains"/>
    <property type="match status" value="1"/>
</dbReference>
<name>A0ABV5M2W6_9ACTN</name>
<feature type="compositionally biased region" description="Polar residues" evidence="1">
    <location>
        <begin position="319"/>
        <end position="331"/>
    </location>
</feature>
<dbReference type="InterPro" id="IPR001387">
    <property type="entry name" value="Cro/C1-type_HTH"/>
</dbReference>
<evidence type="ECO:0000313" key="4">
    <source>
        <dbReference type="Proteomes" id="UP001589608"/>
    </source>
</evidence>
<dbReference type="RefSeq" id="WP_223099702.1">
    <property type="nucleotide sequence ID" value="NZ_CP061913.1"/>
</dbReference>
<dbReference type="Pfam" id="PF13560">
    <property type="entry name" value="HTH_31"/>
    <property type="match status" value="1"/>
</dbReference>
<dbReference type="SMART" id="SM00530">
    <property type="entry name" value="HTH_XRE"/>
    <property type="match status" value="1"/>
</dbReference>
<accession>A0ABV5M2W6</accession>
<protein>
    <submittedName>
        <fullName evidence="3">Helix-turn-helix domain-containing protein</fullName>
    </submittedName>
</protein>
<reference evidence="3 4" key="1">
    <citation type="submission" date="2024-09" db="EMBL/GenBank/DDBJ databases">
        <authorList>
            <person name="Sun Q."/>
            <person name="Mori K."/>
        </authorList>
    </citation>
    <scope>NUCLEOTIDE SEQUENCE [LARGE SCALE GENOMIC DNA]</scope>
    <source>
        <strain evidence="3 4">JCM 3307</strain>
    </source>
</reference>
<organism evidence="3 4">
    <name type="scientific">Dactylosporangium vinaceum</name>
    <dbReference type="NCBI Taxonomy" id="53362"/>
    <lineage>
        <taxon>Bacteria</taxon>
        <taxon>Bacillati</taxon>
        <taxon>Actinomycetota</taxon>
        <taxon>Actinomycetes</taxon>
        <taxon>Micromonosporales</taxon>
        <taxon>Micromonosporaceae</taxon>
        <taxon>Dactylosporangium</taxon>
    </lineage>
</organism>